<dbReference type="Gene3D" id="3.30.70.330">
    <property type="match status" value="2"/>
</dbReference>
<dbReference type="PANTHER" id="PTHR23003:SF62">
    <property type="entry name" value="SERINE_ARGININE (SR)-TYPE SHUTTLING MRNA BINDING PROTEIN NPL3"/>
    <property type="match status" value="1"/>
</dbReference>
<evidence type="ECO:0000313" key="8">
    <source>
        <dbReference type="EMBL" id="ETW15498.1"/>
    </source>
</evidence>
<dbReference type="Pfam" id="PF00076">
    <property type="entry name" value="RRM_1"/>
    <property type="match status" value="1"/>
</dbReference>
<dbReference type="PROSITE" id="PS50102">
    <property type="entry name" value="RRM"/>
    <property type="match status" value="1"/>
</dbReference>
<evidence type="ECO:0000256" key="2">
    <source>
        <dbReference type="ARBA" id="ARBA00022664"/>
    </source>
</evidence>
<keyword evidence="5" id="KW-0539">Nucleus</keyword>
<dbReference type="InterPro" id="IPR012677">
    <property type="entry name" value="Nucleotide-bd_a/b_plait_sf"/>
</dbReference>
<dbReference type="GO" id="GO:0005737">
    <property type="term" value="C:cytoplasm"/>
    <property type="evidence" value="ECO:0007669"/>
    <property type="project" value="TreeGrafter"/>
</dbReference>
<dbReference type="PANTHER" id="PTHR23003">
    <property type="entry name" value="RNA RECOGNITION MOTIF RRM DOMAIN CONTAINING PROTEIN"/>
    <property type="match status" value="1"/>
</dbReference>
<evidence type="ECO:0000256" key="3">
    <source>
        <dbReference type="ARBA" id="ARBA00022737"/>
    </source>
</evidence>
<reference evidence="8 9" key="2">
    <citation type="submission" date="2013-02" db="EMBL/GenBank/DDBJ databases">
        <title>The Genome Sequence of Plasmodium falciparum Vietnam Oak-Knoll (FVO).</title>
        <authorList>
            <consortium name="The Broad Institute Genome Sequencing Platform"/>
            <consortium name="The Broad Institute Genome Sequencing Center for Infectious Disease"/>
            <person name="Neafsey D."/>
            <person name="Cheeseman I."/>
            <person name="Volkman S."/>
            <person name="Adams J."/>
            <person name="Walker B."/>
            <person name="Young S.K."/>
            <person name="Zeng Q."/>
            <person name="Gargeya S."/>
            <person name="Fitzgerald M."/>
            <person name="Haas B."/>
            <person name="Abouelleil A."/>
            <person name="Alvarado L."/>
            <person name="Arachchi H.M."/>
            <person name="Berlin A.M."/>
            <person name="Chapman S.B."/>
            <person name="Dewar J."/>
            <person name="Goldberg J."/>
            <person name="Griggs A."/>
            <person name="Gujja S."/>
            <person name="Hansen M."/>
            <person name="Howarth C."/>
            <person name="Imamovic A."/>
            <person name="Larimer J."/>
            <person name="McCowan C."/>
            <person name="Murphy C."/>
            <person name="Neiman D."/>
            <person name="Pearson M."/>
            <person name="Priest M."/>
            <person name="Roberts A."/>
            <person name="Saif S."/>
            <person name="Shea T."/>
            <person name="Sisk P."/>
            <person name="Sykes S."/>
            <person name="Wortman J."/>
            <person name="Nusbaum C."/>
            <person name="Birren B."/>
        </authorList>
    </citation>
    <scope>NUCLEOTIDE SEQUENCE [LARGE SCALE GENOMIC DNA]</scope>
    <source>
        <strain evidence="9">Vietnam Oak-Knoll (FVO)</strain>
    </source>
</reference>
<dbReference type="InterPro" id="IPR000504">
    <property type="entry name" value="RRM_dom"/>
</dbReference>
<dbReference type="InterPro" id="IPR035979">
    <property type="entry name" value="RBD_domain_sf"/>
</dbReference>
<organism evidence="8 9">
    <name type="scientific">Plasmodium falciparum Vietnam Oak-Knoll</name>
    <name type="common">FVO</name>
    <dbReference type="NCBI Taxonomy" id="1036723"/>
    <lineage>
        <taxon>Eukaryota</taxon>
        <taxon>Sar</taxon>
        <taxon>Alveolata</taxon>
        <taxon>Apicomplexa</taxon>
        <taxon>Aconoidasida</taxon>
        <taxon>Haemosporida</taxon>
        <taxon>Plasmodiidae</taxon>
        <taxon>Plasmodium</taxon>
        <taxon>Plasmodium (Laverania)</taxon>
    </lineage>
</organism>
<dbReference type="SUPFAM" id="SSF54928">
    <property type="entry name" value="RNA-binding domain, RBD"/>
    <property type="match status" value="1"/>
</dbReference>
<dbReference type="Proteomes" id="UP000030690">
    <property type="component" value="Unassembled WGS sequence"/>
</dbReference>
<keyword evidence="2" id="KW-0507">mRNA processing</keyword>
<proteinExistence type="predicted"/>
<dbReference type="GO" id="GO:0005634">
    <property type="term" value="C:nucleus"/>
    <property type="evidence" value="ECO:0007669"/>
    <property type="project" value="UniProtKB-SubCell"/>
</dbReference>
<dbReference type="OrthoDB" id="1099063at2759"/>
<accession>A0A024UXK1</accession>
<feature type="domain" description="RRM" evidence="7">
    <location>
        <begin position="9"/>
        <end position="86"/>
    </location>
</feature>
<dbReference type="CDD" id="cd00590">
    <property type="entry name" value="RRM_SF"/>
    <property type="match status" value="1"/>
</dbReference>
<gene>
    <name evidence="8" type="ORF">PFFVO_05792</name>
</gene>
<name>A0A024UXK1_PLAFA</name>
<evidence type="ECO:0000256" key="4">
    <source>
        <dbReference type="ARBA" id="ARBA00022884"/>
    </source>
</evidence>
<evidence type="ECO:0000259" key="7">
    <source>
        <dbReference type="PROSITE" id="PS50102"/>
    </source>
</evidence>
<dbReference type="GO" id="GO:0006397">
    <property type="term" value="P:mRNA processing"/>
    <property type="evidence" value="ECO:0007669"/>
    <property type="project" value="UniProtKB-KW"/>
</dbReference>
<keyword evidence="3" id="KW-0677">Repeat</keyword>
<evidence type="ECO:0000256" key="1">
    <source>
        <dbReference type="ARBA" id="ARBA00004123"/>
    </source>
</evidence>
<dbReference type="AlphaFoldDB" id="A0A024UXK1"/>
<dbReference type="SMR" id="A0A024UXK1"/>
<dbReference type="GO" id="GO:0003729">
    <property type="term" value="F:mRNA binding"/>
    <property type="evidence" value="ECO:0007669"/>
    <property type="project" value="TreeGrafter"/>
</dbReference>
<dbReference type="InterPro" id="IPR050374">
    <property type="entry name" value="RRT5_SRSF_SR"/>
</dbReference>
<sequence>MKKLINCGNRLYVGNIPGSATRQELIKIFEEYGKISDIDIKYNRNSNGTNYAFIEYENPKSAEKTIQKRNGKKFKGYMLKVEYSIEKKNRDLNDIYRSEYRVVVKHFPRFFKNIKEFLSRAGKVLYIHKDNGLIIAEYEDKESMIKAISTLDRTIYNSKRKVYVRVFKDIPYDYSDVNLIDYNMVFSSTKNENISPKELN</sequence>
<reference evidence="8 9" key="1">
    <citation type="submission" date="2013-02" db="EMBL/GenBank/DDBJ databases">
        <title>The Genome Annotation of Plasmodium falciparum Vietnam Oak-Knoll (FVO).</title>
        <authorList>
            <consortium name="The Broad Institute Genome Sequencing Platform"/>
            <consortium name="The Broad Institute Genome Sequencing Center for Infectious Disease"/>
            <person name="Neafsey D."/>
            <person name="Hoffman S."/>
            <person name="Volkman S."/>
            <person name="Rosenthal P."/>
            <person name="Walker B."/>
            <person name="Young S.K."/>
            <person name="Zeng Q."/>
            <person name="Gargeya S."/>
            <person name="Fitzgerald M."/>
            <person name="Haas B."/>
            <person name="Abouelleil A."/>
            <person name="Allen A.W."/>
            <person name="Alvarado L."/>
            <person name="Arachchi H.M."/>
            <person name="Berlin A.M."/>
            <person name="Chapman S.B."/>
            <person name="Gainer-Dewar J."/>
            <person name="Goldberg J."/>
            <person name="Griggs A."/>
            <person name="Gujja S."/>
            <person name="Hansen M."/>
            <person name="Howarth C."/>
            <person name="Imamovic A."/>
            <person name="Ireland A."/>
            <person name="Larimer J."/>
            <person name="McCowan C."/>
            <person name="Murphy C."/>
            <person name="Pearson M."/>
            <person name="Poon T.W."/>
            <person name="Priest M."/>
            <person name="Roberts A."/>
            <person name="Saif S."/>
            <person name="Shea T."/>
            <person name="Sisk P."/>
            <person name="Sykes S."/>
            <person name="Wortman J."/>
            <person name="Nusbaum C."/>
            <person name="Birren B."/>
        </authorList>
    </citation>
    <scope>NUCLEOTIDE SEQUENCE [LARGE SCALE GENOMIC DNA]</scope>
    <source>
        <strain evidence="9">Vietnam Oak-Knoll (FVO)</strain>
    </source>
</reference>
<dbReference type="SMART" id="SM00360">
    <property type="entry name" value="RRM"/>
    <property type="match status" value="2"/>
</dbReference>
<dbReference type="EMBL" id="KI925184">
    <property type="protein sequence ID" value="ETW15498.1"/>
    <property type="molecule type" value="Genomic_DNA"/>
</dbReference>
<protein>
    <recommendedName>
        <fullName evidence="7">RRM domain-containing protein</fullName>
    </recommendedName>
</protein>
<keyword evidence="4 6" id="KW-0694">RNA-binding</keyword>
<evidence type="ECO:0000256" key="5">
    <source>
        <dbReference type="ARBA" id="ARBA00023242"/>
    </source>
</evidence>
<evidence type="ECO:0000313" key="9">
    <source>
        <dbReference type="Proteomes" id="UP000030690"/>
    </source>
</evidence>
<evidence type="ECO:0000256" key="6">
    <source>
        <dbReference type="PROSITE-ProRule" id="PRU00176"/>
    </source>
</evidence>
<comment type="subcellular location">
    <subcellularLocation>
        <location evidence="1">Nucleus</location>
    </subcellularLocation>
</comment>